<gene>
    <name evidence="4" type="ordered locus">ABC2992</name>
</gene>
<evidence type="ECO:0000313" key="4">
    <source>
        <dbReference type="EMBL" id="BAD65526.1"/>
    </source>
</evidence>
<proteinExistence type="predicted"/>
<dbReference type="AlphaFoldDB" id="Q5WDN4"/>
<dbReference type="EMBL" id="AP006627">
    <property type="protein sequence ID" value="BAD65526.1"/>
    <property type="molecule type" value="Genomic_DNA"/>
</dbReference>
<reference evidence="5" key="4">
    <citation type="submission" date="2003-10" db="EMBL/GenBank/DDBJ databases">
        <title>The complete genome sequence of the alkaliphilic Bacillus clausii KSM-K16.</title>
        <authorList>
            <person name="Takaki Y."/>
            <person name="Kageyama Y."/>
            <person name="Shimamura S."/>
            <person name="Suzuki H."/>
            <person name="Nishi S."/>
            <person name="Hatada Y."/>
            <person name="Kawai S."/>
            <person name="Ito S."/>
            <person name="Horikoshi K."/>
        </authorList>
    </citation>
    <scope>NUCLEOTIDE SEQUENCE [LARGE SCALE GENOMIC DNA]</scope>
    <source>
        <strain evidence="5">KSM-K16</strain>
    </source>
</reference>
<name>Q5WDN4_SHOC1</name>
<evidence type="ECO:0000259" key="2">
    <source>
        <dbReference type="Pfam" id="PF00496"/>
    </source>
</evidence>
<dbReference type="Gene3D" id="3.40.190.10">
    <property type="entry name" value="Periplasmic binding protein-like II"/>
    <property type="match status" value="1"/>
</dbReference>
<dbReference type="InterPro" id="IPR039424">
    <property type="entry name" value="SBP_5"/>
</dbReference>
<keyword evidence="5" id="KW-1185">Reference proteome</keyword>
<dbReference type="GO" id="GO:0003677">
    <property type="term" value="F:DNA binding"/>
    <property type="evidence" value="ECO:0007669"/>
    <property type="project" value="UniProtKB-KW"/>
</dbReference>
<dbReference type="PANTHER" id="PTHR30290:SF72">
    <property type="entry name" value="HTH-TYPE TRANSCRIPTIONAL REGULATOR SGRR"/>
    <property type="match status" value="1"/>
</dbReference>
<organism evidence="4 5">
    <name type="scientific">Shouchella clausii (strain KSM-K16)</name>
    <name type="common">Alkalihalobacillus clausii</name>
    <dbReference type="NCBI Taxonomy" id="66692"/>
    <lineage>
        <taxon>Bacteria</taxon>
        <taxon>Bacillati</taxon>
        <taxon>Bacillota</taxon>
        <taxon>Bacilli</taxon>
        <taxon>Bacillales</taxon>
        <taxon>Bacillaceae</taxon>
        <taxon>Shouchella</taxon>
    </lineage>
</organism>
<dbReference type="KEGG" id="bcl:ABC2992"/>
<dbReference type="eggNOG" id="COG4533">
    <property type="taxonomic scope" value="Bacteria"/>
</dbReference>
<evidence type="ECO:0000259" key="3">
    <source>
        <dbReference type="Pfam" id="PF12793"/>
    </source>
</evidence>
<feature type="domain" description="Transcriptional regulator SgrR N-terminal HTH" evidence="3">
    <location>
        <begin position="79"/>
        <end position="173"/>
    </location>
</feature>
<reference evidence="4 5" key="2">
    <citation type="journal article" date="1995" name="Appl. Microbiol. Biotechnol.">
        <title>Purification and properties of an alkaline protease from alkalophilic Bacillus sp. KSM-K16.</title>
        <authorList>
            <person name="Kobayashi T."/>
            <person name="Hakamada Y."/>
            <person name="Adachi S."/>
            <person name="Hitomi J."/>
            <person name="Yoshimatsu T."/>
            <person name="Koike K."/>
            <person name="Kawai S."/>
            <person name="Ito S."/>
        </authorList>
    </citation>
    <scope>NUCLEOTIDE SEQUENCE [LARGE SCALE GENOMIC DNA]</scope>
    <source>
        <strain evidence="4 5">KSM-K16</strain>
    </source>
</reference>
<protein>
    <submittedName>
        <fullName evidence="4">ABC transporter substrate-binding protein</fullName>
    </submittedName>
</protein>
<dbReference type="HOGENOM" id="CLU_017028_12_4_9"/>
<reference evidence="4 5" key="5">
    <citation type="journal article" date="2007" name="Extremophiles">
        <title>Intragenomic diversity of the V1 regions of 16S rRNA genes in high-alkaline protease-producing Bacillus clausii spp.</title>
        <authorList>
            <person name="Kageyama Y."/>
            <person name="Takaki Y."/>
            <person name="Shimamura S."/>
            <person name="Nishi S."/>
            <person name="Nogi Y."/>
            <person name="Uchimura K."/>
            <person name="Kobayashi T."/>
            <person name="Hitomi J."/>
            <person name="Ozaki K."/>
            <person name="Kawai S."/>
            <person name="Ito S."/>
            <person name="Horikoshi K."/>
        </authorList>
    </citation>
    <scope>NUCLEOTIDE SEQUENCE [LARGE SCALE GENOMIC DNA]</scope>
    <source>
        <strain evidence="4 5">KSM-K16</strain>
    </source>
</reference>
<dbReference type="Pfam" id="PF00496">
    <property type="entry name" value="SBP_bac_5"/>
    <property type="match status" value="1"/>
</dbReference>
<dbReference type="SUPFAM" id="SSF53850">
    <property type="entry name" value="Periplasmic binding protein-like II"/>
    <property type="match status" value="1"/>
</dbReference>
<dbReference type="GO" id="GO:0015833">
    <property type="term" value="P:peptide transport"/>
    <property type="evidence" value="ECO:0007669"/>
    <property type="project" value="TreeGrafter"/>
</dbReference>
<dbReference type="InterPro" id="IPR025370">
    <property type="entry name" value="SgrR_HTH_N"/>
</dbReference>
<sequence length="659" mass="76262">MHRQARQRLLIAQSPPLSFAGMPGGVPLFSPPVLLAIKPPLFFHSIMAVPKREKKCKLDIVIFPLFYKDRRLGTMELFEHYLMLAKRLNYSQARQPLSVRTLANELSCTERNAKLLVQKMQKRGWIEWRPGKGRGHVSYIRLLADYDAVVIAEAKKRVSEQSLDAAIQLVQTYSRSHASSRAFIDSILNSINLEQIEQEDHLRFPTYRGVCALDPATIHRRTENHLMSHLFNQLVKYDPKNDCYIPDLAHYWETDTTNTKWTFYLRKNIFFHNGQHCTAEEVGASFLRHTEKSPYYWGIQHLHRLSALSPYTVEFCFSKPTPHFLAFAASLGGAIVYKDEMTSFPIGTGPFSLSDHSSKRLRLQAFPRYFSTRPHLDAVTMYIFPALYDNEPETAFLAANQLNFYHYPYVEKEEHHFQQQHSMDIGCKLLSLNKKHGLCANDTRLREALFHFLDPHSMIQDIGGTRSILADRVFAQGQSVLTTRNRLKGQASLLKSNYHGEELQLYSYTGAGNERDAGWIEQTLKAEGISVRLHLLPYHELQQLDLEQKADLLLGEQLGYDDKVYGYFSLFFDRHRFLYSHVGTDDLEKAKRLWHQELKTETLLASLQTIETSLCQAHYLLPLYRLKQFALYPEYVKNVALNAYGWVDYTTIWLKRGKS</sequence>
<dbReference type="STRING" id="66692.ABC2992"/>
<reference evidence="4 5" key="3">
    <citation type="journal article" date="1997" name="Protein Eng.">
        <title>High-resolution crystal structure of M-protease: phylogeny aided analysis of the high-alkaline adaptation mechanism.</title>
        <authorList>
            <person name="Shirai T."/>
            <person name="Suzuki A."/>
            <person name="Yamane T."/>
            <person name="Ashida T."/>
            <person name="Kobayashi T."/>
            <person name="Ito S."/>
        </authorList>
    </citation>
    <scope>NUCLEOTIDE SEQUENCE [LARGE SCALE GENOMIC DNA]</scope>
    <source>
        <strain evidence="4 5">KSM-K16</strain>
    </source>
</reference>
<accession>Q5WDN4</accession>
<evidence type="ECO:0000313" key="5">
    <source>
        <dbReference type="Proteomes" id="UP000001168"/>
    </source>
</evidence>
<feature type="domain" description="Solute-binding protein family 5" evidence="2">
    <location>
        <begin position="245"/>
        <end position="573"/>
    </location>
</feature>
<keyword evidence="1" id="KW-0238">DNA-binding</keyword>
<dbReference type="PANTHER" id="PTHR30290">
    <property type="entry name" value="PERIPLASMIC BINDING COMPONENT OF ABC TRANSPORTER"/>
    <property type="match status" value="1"/>
</dbReference>
<evidence type="ECO:0000256" key="1">
    <source>
        <dbReference type="ARBA" id="ARBA00023125"/>
    </source>
</evidence>
<dbReference type="Proteomes" id="UP000001168">
    <property type="component" value="Chromosome"/>
</dbReference>
<dbReference type="InterPro" id="IPR000914">
    <property type="entry name" value="SBP_5_dom"/>
</dbReference>
<dbReference type="Gene3D" id="3.10.105.10">
    <property type="entry name" value="Dipeptide-binding Protein, Domain 3"/>
    <property type="match status" value="1"/>
</dbReference>
<reference evidence="4 5" key="1">
    <citation type="journal article" date="1994" name="J. Ferment. Bioeng.">
        <title>Molecular cloning and nucleotide sequence of the gene for an alkaline protease from the alkalophilic Bacillus sp. KSM-K16.</title>
        <authorList>
            <person name="Hakamada Y."/>
            <person name="Kobayashi T."/>
            <person name="Hitomi J."/>
            <person name="Kawai S."/>
            <person name="Ito S."/>
        </authorList>
    </citation>
    <scope>NUCLEOTIDE SEQUENCE [LARGE SCALE GENOMIC DNA]</scope>
    <source>
        <strain evidence="4 5">KSM-K16</strain>
    </source>
</reference>
<dbReference type="CDD" id="cd08507">
    <property type="entry name" value="PBP2_SgrR_like"/>
    <property type="match status" value="1"/>
</dbReference>
<dbReference type="GO" id="GO:1904680">
    <property type="term" value="F:peptide transmembrane transporter activity"/>
    <property type="evidence" value="ECO:0007669"/>
    <property type="project" value="TreeGrafter"/>
</dbReference>
<dbReference type="Pfam" id="PF12793">
    <property type="entry name" value="SgrR_N"/>
    <property type="match status" value="1"/>
</dbReference>